<accession>A0A432LCK0</accession>
<keyword evidence="8" id="KW-1185">Reference proteome</keyword>
<evidence type="ECO:0000256" key="5">
    <source>
        <dbReference type="PIRSR" id="PIRSR004846-1"/>
    </source>
</evidence>
<keyword evidence="4 6" id="KW-0732">Signal</keyword>
<dbReference type="FunFam" id="3.40.190.10:FF:000035">
    <property type="entry name" value="Molybdate ABC transporter substrate-binding protein"/>
    <property type="match status" value="1"/>
</dbReference>
<name>A0A432LCK0_9BACI</name>
<dbReference type="NCBIfam" id="TIGR01256">
    <property type="entry name" value="modA"/>
    <property type="match status" value="1"/>
</dbReference>
<evidence type="ECO:0000256" key="1">
    <source>
        <dbReference type="ARBA" id="ARBA00009175"/>
    </source>
</evidence>
<evidence type="ECO:0000256" key="3">
    <source>
        <dbReference type="ARBA" id="ARBA00022723"/>
    </source>
</evidence>
<dbReference type="GO" id="GO:0015689">
    <property type="term" value="P:molybdate ion transport"/>
    <property type="evidence" value="ECO:0007669"/>
    <property type="project" value="InterPro"/>
</dbReference>
<dbReference type="CDD" id="cd13537">
    <property type="entry name" value="PBP2_YvgL_like"/>
    <property type="match status" value="1"/>
</dbReference>
<dbReference type="SUPFAM" id="SSF53850">
    <property type="entry name" value="Periplasmic binding protein-like II"/>
    <property type="match status" value="1"/>
</dbReference>
<dbReference type="GO" id="GO:1901359">
    <property type="term" value="F:tungstate binding"/>
    <property type="evidence" value="ECO:0007669"/>
    <property type="project" value="UniProtKB-ARBA"/>
</dbReference>
<dbReference type="PANTHER" id="PTHR30632:SF0">
    <property type="entry name" value="SULFATE-BINDING PROTEIN"/>
    <property type="match status" value="1"/>
</dbReference>
<feature type="binding site" evidence="5">
    <location>
        <position position="149"/>
    </location>
    <ligand>
        <name>molybdate</name>
        <dbReference type="ChEBI" id="CHEBI:36264"/>
    </ligand>
</feature>
<evidence type="ECO:0000313" key="7">
    <source>
        <dbReference type="EMBL" id="RUL52235.1"/>
    </source>
</evidence>
<reference evidence="7 8" key="1">
    <citation type="submission" date="2018-12" db="EMBL/GenBank/DDBJ databases">
        <title>Lysinibacillus antri sp. nov., isolated from a cave soil.</title>
        <authorList>
            <person name="Narsing Rao M.P."/>
            <person name="Zhang H."/>
            <person name="Dong Z.-Y."/>
            <person name="Niu X.-K."/>
            <person name="Zhang K."/>
            <person name="Fang B.-Z."/>
            <person name="Kang Y.-Q."/>
            <person name="Xiao M."/>
            <person name="Li W.-J."/>
        </authorList>
    </citation>
    <scope>NUCLEOTIDE SEQUENCE [LARGE SCALE GENOMIC DNA]</scope>
    <source>
        <strain evidence="7 8">SYSU K30002</strain>
    </source>
</reference>
<dbReference type="InterPro" id="IPR005950">
    <property type="entry name" value="ModA"/>
</dbReference>
<dbReference type="PANTHER" id="PTHR30632">
    <property type="entry name" value="MOLYBDATE-BINDING PERIPLASMIC PROTEIN"/>
    <property type="match status" value="1"/>
</dbReference>
<comment type="caution">
    <text evidence="7">The sequence shown here is derived from an EMBL/GenBank/DDBJ whole genome shotgun (WGS) entry which is preliminary data.</text>
</comment>
<proteinExistence type="inferred from homology"/>
<dbReference type="Proteomes" id="UP000287910">
    <property type="component" value="Unassembled WGS sequence"/>
</dbReference>
<evidence type="ECO:0000256" key="6">
    <source>
        <dbReference type="SAM" id="SignalP"/>
    </source>
</evidence>
<feature type="binding site" evidence="5">
    <location>
        <position position="67"/>
    </location>
    <ligand>
        <name>molybdate</name>
        <dbReference type="ChEBI" id="CHEBI:36264"/>
    </ligand>
</feature>
<dbReference type="GO" id="GO:0030973">
    <property type="term" value="F:molybdate ion binding"/>
    <property type="evidence" value="ECO:0007669"/>
    <property type="project" value="TreeGrafter"/>
</dbReference>
<dbReference type="Gene3D" id="3.40.190.10">
    <property type="entry name" value="Periplasmic binding protein-like II"/>
    <property type="match status" value="2"/>
</dbReference>
<dbReference type="RefSeq" id="WP_126659082.1">
    <property type="nucleotide sequence ID" value="NZ_RYYR01000011.1"/>
</dbReference>
<keyword evidence="2 5" id="KW-0500">Molybdenum</keyword>
<dbReference type="AlphaFoldDB" id="A0A432LCK0"/>
<gene>
    <name evidence="7" type="primary">modA</name>
    <name evidence="7" type="ORF">EK386_10310</name>
</gene>
<dbReference type="PROSITE" id="PS51257">
    <property type="entry name" value="PROKAR_LIPOPROTEIN"/>
    <property type="match status" value="1"/>
</dbReference>
<evidence type="ECO:0000256" key="4">
    <source>
        <dbReference type="ARBA" id="ARBA00022729"/>
    </source>
</evidence>
<comment type="similarity">
    <text evidence="1">Belongs to the bacterial solute-binding protein ModA family.</text>
</comment>
<protein>
    <submittedName>
        <fullName evidence="7">Molybdate ABC transporter substrate-binding protein</fullName>
    </submittedName>
</protein>
<feature type="binding site" evidence="5">
    <location>
        <position position="194"/>
    </location>
    <ligand>
        <name>molybdate</name>
        <dbReference type="ChEBI" id="CHEBI:36264"/>
    </ligand>
</feature>
<dbReference type="InterPro" id="IPR050682">
    <property type="entry name" value="ModA/WtpA"/>
</dbReference>
<feature type="binding site" evidence="5">
    <location>
        <position position="39"/>
    </location>
    <ligand>
        <name>molybdate</name>
        <dbReference type="ChEBI" id="CHEBI:36264"/>
    </ligand>
</feature>
<dbReference type="Pfam" id="PF13531">
    <property type="entry name" value="SBP_bac_11"/>
    <property type="match status" value="1"/>
</dbReference>
<sequence>MSKKLQLIFILCLALLISGCSENDRSSKQAKLTISIASSLQDAMEEVIDTYIEKNPNVHFNINVGSSGTLEAQIKQGAQVDLFFSASKEKFDHLVEAGDISSEDHINLLKNELVLIVPKNNKVETTSFQDLNKSHIEPISIGTPETVPAGYYAKETFEHFGIWEEIQEKFVYAKDVRQVLTYVETGNVTAGVVYKTDALLSDQVKIVASAKEDSHSPIVYPVGILKDSPHYDEIKSFYTFLQSEQSLKVFEKYGFIIQ</sequence>
<dbReference type="InterPro" id="IPR041879">
    <property type="entry name" value="YvgL-like_PBP2"/>
</dbReference>
<evidence type="ECO:0000256" key="2">
    <source>
        <dbReference type="ARBA" id="ARBA00022505"/>
    </source>
</evidence>
<feature type="binding site" evidence="5">
    <location>
        <position position="176"/>
    </location>
    <ligand>
        <name>molybdate</name>
        <dbReference type="ChEBI" id="CHEBI:36264"/>
    </ligand>
</feature>
<keyword evidence="3 5" id="KW-0479">Metal-binding</keyword>
<organism evidence="7 8">
    <name type="scientific">Lysinibacillus antri</name>
    <dbReference type="NCBI Taxonomy" id="2498145"/>
    <lineage>
        <taxon>Bacteria</taxon>
        <taxon>Bacillati</taxon>
        <taxon>Bacillota</taxon>
        <taxon>Bacilli</taxon>
        <taxon>Bacillales</taxon>
        <taxon>Bacillaceae</taxon>
        <taxon>Lysinibacillus</taxon>
    </lineage>
</organism>
<dbReference type="PIRSF" id="PIRSF004846">
    <property type="entry name" value="ModA"/>
    <property type="match status" value="1"/>
</dbReference>
<evidence type="ECO:0000313" key="8">
    <source>
        <dbReference type="Proteomes" id="UP000287910"/>
    </source>
</evidence>
<dbReference type="GO" id="GO:0046872">
    <property type="term" value="F:metal ion binding"/>
    <property type="evidence" value="ECO:0007669"/>
    <property type="project" value="UniProtKB-KW"/>
</dbReference>
<feature type="signal peptide" evidence="6">
    <location>
        <begin position="1"/>
        <end position="22"/>
    </location>
</feature>
<dbReference type="EMBL" id="RYYR01000011">
    <property type="protein sequence ID" value="RUL52235.1"/>
    <property type="molecule type" value="Genomic_DNA"/>
</dbReference>
<feature type="chain" id="PRO_5039055328" evidence="6">
    <location>
        <begin position="23"/>
        <end position="258"/>
    </location>
</feature>